<dbReference type="Proteomes" id="UP000618579">
    <property type="component" value="Unassembled WGS sequence"/>
</dbReference>
<dbReference type="Pfam" id="PF00672">
    <property type="entry name" value="HAMP"/>
    <property type="match status" value="1"/>
</dbReference>
<keyword evidence="3 7" id="KW-0472">Membrane</keyword>
<dbReference type="EMBL" id="WHNZ01000061">
    <property type="protein sequence ID" value="NOV03359.1"/>
    <property type="molecule type" value="Genomic_DNA"/>
</dbReference>
<dbReference type="PROSITE" id="PS50885">
    <property type="entry name" value="HAMP"/>
    <property type="match status" value="1"/>
</dbReference>
<gene>
    <name evidence="10" type="ORF">GC097_25480</name>
</gene>
<organism evidence="10 11">
    <name type="scientific">Paenibacillus planticolens</name>
    <dbReference type="NCBI Taxonomy" id="2654976"/>
    <lineage>
        <taxon>Bacteria</taxon>
        <taxon>Bacillati</taxon>
        <taxon>Bacillota</taxon>
        <taxon>Bacilli</taxon>
        <taxon>Bacillales</taxon>
        <taxon>Paenibacillaceae</taxon>
        <taxon>Paenibacillus</taxon>
    </lineage>
</organism>
<comment type="similarity">
    <text evidence="5">Belongs to the methyl-accepting chemotaxis (MCP) protein family.</text>
</comment>
<dbReference type="SMART" id="SM00304">
    <property type="entry name" value="HAMP"/>
    <property type="match status" value="1"/>
</dbReference>
<dbReference type="InterPro" id="IPR003660">
    <property type="entry name" value="HAMP_dom"/>
</dbReference>
<dbReference type="PROSITE" id="PS50111">
    <property type="entry name" value="CHEMOTAXIS_TRANSDUC_2"/>
    <property type="match status" value="1"/>
</dbReference>
<evidence type="ECO:0000313" key="10">
    <source>
        <dbReference type="EMBL" id="NOV03359.1"/>
    </source>
</evidence>
<sequence>MILQENVENCRSSRGGISEIIEKGSNMAFKSIKHKIIWPLMVVLFAVSVGTGTITYRQTAESLHEKGFTTLETARIGIENAYIARKATESVMEREMVGQAVLLSYMYDKIPMNFKQAVELAGRSGIDEFWITNAQGQLVLTNAGEKIDFNFGADAKNQAYEFMDLITGKQKVVTQPAQQRSIDSKVYKYVGVSGWTSPRIVQTGRDGATLTELDSKIGAKPVLTQLKSELGGDVLFAGIVDSTGKLVASSDDTITQLDAELLDSLNVSLAGADHKAYKTLSFDGTKAKYYFISLSNGQVLVLALSEQVLTNFFYTTCIATFAGLLIAGAVLFLIVSRQFKRLERLQAAMVAIAQGDGDLTRRLPDASMDEIGRLSAATNQFIEKIHAIVKDVKQSASLSKGNADHIKDSMKQTNTISYEINTTIHELATAAASQAEVVEDGMKGVQELAELIDDTNEHVQILQSNSAVIREKEERGAEAMRAMIQLIRDNVTVTKDVESSVSKLMQDIDAIQEMVTTIHSISRQTNLLALNASIEAARAGENGRGFAVVAAEVRTLSVQAGEAAGYIQMLIENVLHSAQQTSTAMEQSLQIVGSQEENAGETSHTFDLIHTSLQQMHESIENITADMERVDNRKNIIVKFIELSSASTEETAASSEEVLANVETLGEMFDRVQKETIELHNQMTSLQEVVDRFKV</sequence>
<keyword evidence="11" id="KW-1185">Reference proteome</keyword>
<dbReference type="InterPro" id="IPR004089">
    <property type="entry name" value="MCPsignal_dom"/>
</dbReference>
<evidence type="ECO:0000313" key="11">
    <source>
        <dbReference type="Proteomes" id="UP000618579"/>
    </source>
</evidence>
<feature type="domain" description="Methyl-accepting transducer" evidence="8">
    <location>
        <begin position="409"/>
        <end position="666"/>
    </location>
</feature>
<evidence type="ECO:0000256" key="3">
    <source>
        <dbReference type="ARBA" id="ARBA00023136"/>
    </source>
</evidence>
<dbReference type="SUPFAM" id="SSF58104">
    <property type="entry name" value="Methyl-accepting chemotaxis protein (MCP) signaling domain"/>
    <property type="match status" value="1"/>
</dbReference>
<dbReference type="PANTHER" id="PTHR32089">
    <property type="entry name" value="METHYL-ACCEPTING CHEMOTAXIS PROTEIN MCPB"/>
    <property type="match status" value="1"/>
</dbReference>
<evidence type="ECO:0000259" key="8">
    <source>
        <dbReference type="PROSITE" id="PS50111"/>
    </source>
</evidence>
<comment type="subcellular location">
    <subcellularLocation>
        <location evidence="1">Cell membrane</location>
    </subcellularLocation>
</comment>
<dbReference type="Gene3D" id="6.10.340.10">
    <property type="match status" value="1"/>
</dbReference>
<dbReference type="Pfam" id="PF00015">
    <property type="entry name" value="MCPsignal"/>
    <property type="match status" value="1"/>
</dbReference>
<dbReference type="Gene3D" id="1.10.287.950">
    <property type="entry name" value="Methyl-accepting chemotaxis protein"/>
    <property type="match status" value="1"/>
</dbReference>
<accession>A0ABX1ZTK0</accession>
<dbReference type="SMART" id="SM00283">
    <property type="entry name" value="MA"/>
    <property type="match status" value="1"/>
</dbReference>
<keyword evidence="7" id="KW-0812">Transmembrane</keyword>
<name>A0ABX1ZTK0_9BACL</name>
<evidence type="ECO:0000256" key="2">
    <source>
        <dbReference type="ARBA" id="ARBA00022475"/>
    </source>
</evidence>
<evidence type="ECO:0000256" key="7">
    <source>
        <dbReference type="SAM" id="Phobius"/>
    </source>
</evidence>
<reference evidence="10 11" key="1">
    <citation type="submission" date="2019-10" db="EMBL/GenBank/DDBJ databases">
        <title>Description of Paenibacillus pedi sp. nov.</title>
        <authorList>
            <person name="Carlier A."/>
            <person name="Qi S."/>
        </authorList>
    </citation>
    <scope>NUCLEOTIDE SEQUENCE [LARGE SCALE GENOMIC DNA]</scope>
    <source>
        <strain evidence="10 11">LMG 31457</strain>
    </source>
</reference>
<keyword evidence="4 6" id="KW-0807">Transducer</keyword>
<dbReference type="PANTHER" id="PTHR32089:SF112">
    <property type="entry name" value="LYSOZYME-LIKE PROTEIN-RELATED"/>
    <property type="match status" value="1"/>
</dbReference>
<evidence type="ECO:0000256" key="6">
    <source>
        <dbReference type="PROSITE-ProRule" id="PRU00284"/>
    </source>
</evidence>
<dbReference type="CDD" id="cd06225">
    <property type="entry name" value="HAMP"/>
    <property type="match status" value="1"/>
</dbReference>
<protein>
    <submittedName>
        <fullName evidence="10">HAMP domain-containing protein</fullName>
    </submittedName>
</protein>
<feature type="domain" description="HAMP" evidence="9">
    <location>
        <begin position="336"/>
        <end position="390"/>
    </location>
</feature>
<feature type="transmembrane region" description="Helical" evidence="7">
    <location>
        <begin position="36"/>
        <end position="56"/>
    </location>
</feature>
<evidence type="ECO:0000259" key="9">
    <source>
        <dbReference type="PROSITE" id="PS50885"/>
    </source>
</evidence>
<evidence type="ECO:0000256" key="4">
    <source>
        <dbReference type="ARBA" id="ARBA00023224"/>
    </source>
</evidence>
<evidence type="ECO:0000256" key="5">
    <source>
        <dbReference type="ARBA" id="ARBA00029447"/>
    </source>
</evidence>
<proteinExistence type="inferred from homology"/>
<keyword evidence="7" id="KW-1133">Transmembrane helix</keyword>
<keyword evidence="2" id="KW-1003">Cell membrane</keyword>
<evidence type="ECO:0000256" key="1">
    <source>
        <dbReference type="ARBA" id="ARBA00004236"/>
    </source>
</evidence>
<feature type="transmembrane region" description="Helical" evidence="7">
    <location>
        <begin position="311"/>
        <end position="335"/>
    </location>
</feature>
<comment type="caution">
    <text evidence="10">The sequence shown here is derived from an EMBL/GenBank/DDBJ whole genome shotgun (WGS) entry which is preliminary data.</text>
</comment>